<accession>A0A4D6WVB8</accession>
<dbReference type="EMBL" id="MK814699">
    <property type="protein sequence ID" value="QCI07617.1"/>
    <property type="molecule type" value="Genomic_DNA"/>
</dbReference>
<feature type="domain" description="S1 motif" evidence="4">
    <location>
        <begin position="26"/>
        <end position="96"/>
    </location>
</feature>
<reference evidence="5" key="1">
    <citation type="journal article" date="2019" name="Mol. Phylogenet. Evol.">
        <title>Morphological evolution and classification of the red algal order Ceramiales inferred using plastid phylogenomics.</title>
        <authorList>
            <person name="Diaz-Tapia P."/>
            <person name="Pasella M.M."/>
            <person name="Verbruggen H."/>
            <person name="Maggs C.A."/>
        </authorList>
    </citation>
    <scope>NUCLEOTIDE SEQUENCE</scope>
    <source>
        <strain evidence="5">PD2930</strain>
    </source>
</reference>
<reference evidence="5" key="2">
    <citation type="submission" date="2019-04" db="EMBL/GenBank/DDBJ databases">
        <authorList>
            <person name="Pasella M."/>
        </authorList>
    </citation>
    <scope>NUCLEOTIDE SEQUENCE</scope>
    <source>
        <strain evidence="5">PD2930</strain>
    </source>
</reference>
<dbReference type="PANTHER" id="PTHR10724">
    <property type="entry name" value="30S RIBOSOMAL PROTEIN S1"/>
    <property type="match status" value="1"/>
</dbReference>
<dbReference type="PANTHER" id="PTHR10724:SF7">
    <property type="entry name" value="SMALL RIBOSOMAL SUBUNIT PROTEIN BS1C"/>
    <property type="match status" value="1"/>
</dbReference>
<feature type="domain" description="S1 motif" evidence="4">
    <location>
        <begin position="113"/>
        <end position="178"/>
    </location>
</feature>
<dbReference type="GO" id="GO:0006412">
    <property type="term" value="P:translation"/>
    <property type="evidence" value="ECO:0007669"/>
    <property type="project" value="TreeGrafter"/>
</dbReference>
<dbReference type="InterPro" id="IPR003029">
    <property type="entry name" value="S1_domain"/>
</dbReference>
<name>A0A4D6WVB8_9FLOR</name>
<gene>
    <name evidence="5" type="primary">rps1</name>
</gene>
<dbReference type="GO" id="GO:0003735">
    <property type="term" value="F:structural constituent of ribosome"/>
    <property type="evidence" value="ECO:0007669"/>
    <property type="project" value="TreeGrafter"/>
</dbReference>
<dbReference type="PROSITE" id="PS50126">
    <property type="entry name" value="S1"/>
    <property type="match status" value="3"/>
</dbReference>
<dbReference type="SUPFAM" id="SSF50249">
    <property type="entry name" value="Nucleic acid-binding proteins"/>
    <property type="match status" value="3"/>
</dbReference>
<comment type="similarity">
    <text evidence="1">Belongs to the bacterial ribosomal protein bS1 family.</text>
</comment>
<dbReference type="GO" id="GO:1990904">
    <property type="term" value="C:ribonucleoprotein complex"/>
    <property type="evidence" value="ECO:0007669"/>
    <property type="project" value="UniProtKB-KW"/>
</dbReference>
<dbReference type="GO" id="GO:0005840">
    <property type="term" value="C:ribosome"/>
    <property type="evidence" value="ECO:0007669"/>
    <property type="project" value="UniProtKB-KW"/>
</dbReference>
<protein>
    <submittedName>
        <fullName evidence="5">Ribosomal protein S1</fullName>
    </submittedName>
</protein>
<keyword evidence="5" id="KW-0934">Plastid</keyword>
<evidence type="ECO:0000259" key="4">
    <source>
        <dbReference type="PROSITE" id="PS50126"/>
    </source>
</evidence>
<dbReference type="SMART" id="SM00316">
    <property type="entry name" value="S1"/>
    <property type="match status" value="3"/>
</dbReference>
<dbReference type="GO" id="GO:0003729">
    <property type="term" value="F:mRNA binding"/>
    <property type="evidence" value="ECO:0007669"/>
    <property type="project" value="TreeGrafter"/>
</dbReference>
<feature type="domain" description="S1 motif" evidence="4">
    <location>
        <begin position="192"/>
        <end position="260"/>
    </location>
</feature>
<dbReference type="Gene3D" id="2.40.50.140">
    <property type="entry name" value="Nucleic acid-binding proteins"/>
    <property type="match status" value="2"/>
</dbReference>
<dbReference type="CDD" id="cd04465">
    <property type="entry name" value="S1_RPS1_repeat_ec2_hs2"/>
    <property type="match status" value="1"/>
</dbReference>
<evidence type="ECO:0000256" key="1">
    <source>
        <dbReference type="ARBA" id="ARBA00006767"/>
    </source>
</evidence>
<evidence type="ECO:0000313" key="5">
    <source>
        <dbReference type="EMBL" id="QCI07617.1"/>
    </source>
</evidence>
<proteinExistence type="inferred from homology"/>
<keyword evidence="3" id="KW-0687">Ribonucleoprotein</keyword>
<dbReference type="InterPro" id="IPR012340">
    <property type="entry name" value="NA-bd_OB-fold"/>
</dbReference>
<dbReference type="InterPro" id="IPR050437">
    <property type="entry name" value="Ribos_protein_bS1-like"/>
</dbReference>
<keyword evidence="2 5" id="KW-0689">Ribosomal protein</keyword>
<dbReference type="AlphaFoldDB" id="A0A4D6WVB8"/>
<organism evidence="5">
    <name type="scientific">Nitophyllum punctatum</name>
    <dbReference type="NCBI Taxonomy" id="158729"/>
    <lineage>
        <taxon>Eukaryota</taxon>
        <taxon>Rhodophyta</taxon>
        <taxon>Florideophyceae</taxon>
        <taxon>Rhodymeniophycidae</taxon>
        <taxon>Ceramiales</taxon>
        <taxon>Delesseriaceae</taxon>
        <taxon>Nitophylloideae</taxon>
        <taxon>Nitophyllum</taxon>
    </lineage>
</organism>
<evidence type="ECO:0000256" key="3">
    <source>
        <dbReference type="ARBA" id="ARBA00023274"/>
    </source>
</evidence>
<dbReference type="Pfam" id="PF00575">
    <property type="entry name" value="S1"/>
    <property type="match status" value="2"/>
</dbReference>
<geneLocation type="plastid" evidence="5"/>
<sequence>MHKINTYTSNTFANILAKYNYNLHEGDIVAGTIIYEESKGFLVNIGDSFSGYLPKEEVSIKPMSNHMYNFFFINSTRDFLLIKQNSNMKQYILSIKRLEYIRSWKRVKQIQLEDIILDLKIQYLNKGGLITYIEGIQGFIPNSHIYLKSQYKKYYNNKIKCKILLINEQKNQLILSNKSALLHRSKHKFRLGELMYGIIVKIKPYGIFLELNKTIALLHISEIKSSYIRNINQYFQSGNLIKIKVIHIDIKQGRLSVSKKNLTPIVNLHQRL</sequence>
<evidence type="ECO:0000256" key="2">
    <source>
        <dbReference type="ARBA" id="ARBA00022980"/>
    </source>
</evidence>